<evidence type="ECO:0000256" key="1">
    <source>
        <dbReference type="SAM" id="MobiDB-lite"/>
    </source>
</evidence>
<dbReference type="EMBL" id="CAJSLV010000043">
    <property type="protein sequence ID" value="CAG6392143.1"/>
    <property type="molecule type" value="Genomic_DNA"/>
</dbReference>
<organism evidence="2 3">
    <name type="scientific">Actinacidiphila cocklensis</name>
    <dbReference type="NCBI Taxonomy" id="887465"/>
    <lineage>
        <taxon>Bacteria</taxon>
        <taxon>Bacillati</taxon>
        <taxon>Actinomycetota</taxon>
        <taxon>Actinomycetes</taxon>
        <taxon>Kitasatosporales</taxon>
        <taxon>Streptomycetaceae</taxon>
        <taxon>Actinacidiphila</taxon>
    </lineage>
</organism>
<protein>
    <recommendedName>
        <fullName evidence="4">Transposase</fullName>
    </recommendedName>
</protein>
<feature type="compositionally biased region" description="Basic residues" evidence="1">
    <location>
        <begin position="103"/>
        <end position="112"/>
    </location>
</feature>
<reference evidence="2" key="1">
    <citation type="submission" date="2021-05" db="EMBL/GenBank/DDBJ databases">
        <authorList>
            <person name="Arsene-Ploetze F."/>
        </authorList>
    </citation>
    <scope>NUCLEOTIDE SEQUENCE</scope>
    <source>
        <strain evidence="2">DSM 42138</strain>
    </source>
</reference>
<name>A0A9W4GP92_9ACTN</name>
<feature type="region of interest" description="Disordered" evidence="1">
    <location>
        <begin position="88"/>
        <end position="112"/>
    </location>
</feature>
<dbReference type="AlphaFoldDB" id="A0A9W4GP92"/>
<keyword evidence="3" id="KW-1185">Reference proteome</keyword>
<evidence type="ECO:0000313" key="2">
    <source>
        <dbReference type="EMBL" id="CAG6392143.1"/>
    </source>
</evidence>
<accession>A0A9W4GP92</accession>
<proteinExistence type="predicted"/>
<comment type="caution">
    <text evidence="2">The sequence shown here is derived from an EMBL/GenBank/DDBJ whole genome shotgun (WGS) entry which is preliminary data.</text>
</comment>
<sequence>MALRLRTLADVIAHLGATAQTAITDSTEIRVRRPAARHPGQTRSISGRSRMNAMKALVVTVQAIAGLLSDQQAPGHAGDRRMRHQCEQVRSGAHGAQECPRVMRQKSGRTLP</sequence>
<gene>
    <name evidence="2" type="ORF">SCOCK_150115</name>
</gene>
<evidence type="ECO:0008006" key="4">
    <source>
        <dbReference type="Google" id="ProtNLM"/>
    </source>
</evidence>
<dbReference type="Proteomes" id="UP001152519">
    <property type="component" value="Unassembled WGS sequence"/>
</dbReference>
<evidence type="ECO:0000313" key="3">
    <source>
        <dbReference type="Proteomes" id="UP001152519"/>
    </source>
</evidence>